<dbReference type="STRING" id="996166.SAMN05192554_13025"/>
<dbReference type="InterPro" id="IPR011009">
    <property type="entry name" value="Kinase-like_dom_sf"/>
</dbReference>
<dbReference type="AlphaFoldDB" id="A0A1H0AVB5"/>
<dbReference type="GO" id="GO:0016740">
    <property type="term" value="F:transferase activity"/>
    <property type="evidence" value="ECO:0007669"/>
    <property type="project" value="UniProtKB-KW"/>
</dbReference>
<dbReference type="InterPro" id="IPR051678">
    <property type="entry name" value="AGP_Transferase"/>
</dbReference>
<dbReference type="PANTHER" id="PTHR21310">
    <property type="entry name" value="AMINOGLYCOSIDE PHOSPHOTRANSFERASE-RELATED-RELATED"/>
    <property type="match status" value="1"/>
</dbReference>
<dbReference type="SUPFAM" id="SSF56112">
    <property type="entry name" value="Protein kinase-like (PK-like)"/>
    <property type="match status" value="1"/>
</dbReference>
<sequence>MTGGRLEDAFTDERLRAGARAALRALDGAVTAVEPIPLGNRKRTAVARFEMRGPVVVQVCTESTWLRTEATLLSLIRDRTGVPVPPVLGAGEHDGVAYLLTAYVAGDDLHERFTAVDPDVRTLLARSFGSYLAQLHDAFAFDGYGRLETPGAFSPPGDVLSPAHEDWADWFREYGLRAVDRLPAAFDPLRSELRGLFDDRPIEGRPQARLYPWDFRPGNALVADDRVTAVLDWEAPLAAPVSLSVAKAEFLVADWYVNEPAPLRAAFRTGYERVRPYPDVPTAHRVAAIAESAVDSAGRVTNPRYPELDREGAVAFHRDALEAALAGTDDRDR</sequence>
<name>A0A1H0AVB5_9EURY</name>
<evidence type="ECO:0000313" key="2">
    <source>
        <dbReference type="Proteomes" id="UP000199370"/>
    </source>
</evidence>
<dbReference type="Proteomes" id="UP000199370">
    <property type="component" value="Unassembled WGS sequence"/>
</dbReference>
<gene>
    <name evidence="1" type="ORF">SAMN05192554_13025</name>
</gene>
<dbReference type="Gene3D" id="3.90.1200.10">
    <property type="match status" value="1"/>
</dbReference>
<protein>
    <submittedName>
        <fullName evidence="1">Phosphotransferase enzyme family protein</fullName>
    </submittedName>
</protein>
<dbReference type="EMBL" id="FNIA01000030">
    <property type="protein sequence ID" value="SDN37392.1"/>
    <property type="molecule type" value="Genomic_DNA"/>
</dbReference>
<organism evidence="1 2">
    <name type="scientific">Haloarchaeobius iranensis</name>
    <dbReference type="NCBI Taxonomy" id="996166"/>
    <lineage>
        <taxon>Archaea</taxon>
        <taxon>Methanobacteriati</taxon>
        <taxon>Methanobacteriota</taxon>
        <taxon>Stenosarchaea group</taxon>
        <taxon>Halobacteria</taxon>
        <taxon>Halobacteriales</taxon>
        <taxon>Halorubellaceae</taxon>
        <taxon>Haloarchaeobius</taxon>
    </lineage>
</organism>
<accession>A0A1H0AVB5</accession>
<keyword evidence="2" id="KW-1185">Reference proteome</keyword>
<dbReference type="PANTHER" id="PTHR21310:SF15">
    <property type="entry name" value="AMINOGLYCOSIDE PHOSPHOTRANSFERASE DOMAIN-CONTAINING PROTEIN"/>
    <property type="match status" value="1"/>
</dbReference>
<dbReference type="RefSeq" id="WP_089736159.1">
    <property type="nucleotide sequence ID" value="NZ_FNIA01000030.1"/>
</dbReference>
<keyword evidence="1" id="KW-0808">Transferase</keyword>
<reference evidence="1 2" key="1">
    <citation type="submission" date="2016-10" db="EMBL/GenBank/DDBJ databases">
        <authorList>
            <person name="de Groot N.N."/>
        </authorList>
    </citation>
    <scope>NUCLEOTIDE SEQUENCE [LARGE SCALE GENOMIC DNA]</scope>
    <source>
        <strain evidence="2">EB21,IBRC-M 10013,KCTC 4048</strain>
    </source>
</reference>
<evidence type="ECO:0000313" key="1">
    <source>
        <dbReference type="EMBL" id="SDN37392.1"/>
    </source>
</evidence>
<proteinExistence type="predicted"/>
<dbReference type="OrthoDB" id="350437at2157"/>